<feature type="region of interest" description="Disordered" evidence="1">
    <location>
        <begin position="1"/>
        <end position="118"/>
    </location>
</feature>
<keyword evidence="2" id="KW-0812">Transmembrane</keyword>
<feature type="compositionally biased region" description="Low complexity" evidence="1">
    <location>
        <begin position="104"/>
        <end position="116"/>
    </location>
</feature>
<keyword evidence="4" id="KW-1185">Reference proteome</keyword>
<feature type="region of interest" description="Disordered" evidence="1">
    <location>
        <begin position="136"/>
        <end position="175"/>
    </location>
</feature>
<feature type="compositionally biased region" description="Polar residues" evidence="1">
    <location>
        <begin position="1"/>
        <end position="10"/>
    </location>
</feature>
<name>A0A1C3PH00_9ACTN</name>
<feature type="compositionally biased region" description="Basic and acidic residues" evidence="1">
    <location>
        <begin position="69"/>
        <end position="81"/>
    </location>
</feature>
<protein>
    <submittedName>
        <fullName evidence="3">Putative membrane protein</fullName>
    </submittedName>
</protein>
<keyword evidence="2" id="KW-1133">Transmembrane helix</keyword>
<feature type="compositionally biased region" description="Gly residues" evidence="1">
    <location>
        <begin position="142"/>
        <end position="151"/>
    </location>
</feature>
<evidence type="ECO:0000256" key="1">
    <source>
        <dbReference type="SAM" id="MobiDB-lite"/>
    </source>
</evidence>
<reference evidence="4" key="1">
    <citation type="submission" date="2016-02" db="EMBL/GenBank/DDBJ databases">
        <authorList>
            <person name="Wibberg D."/>
        </authorList>
    </citation>
    <scope>NUCLEOTIDE SEQUENCE [LARGE SCALE GENOMIC DNA]</scope>
</reference>
<dbReference type="EMBL" id="FLUV01002661">
    <property type="protein sequence ID" value="SBW29095.1"/>
    <property type="molecule type" value="Genomic_DNA"/>
</dbReference>
<gene>
    <name evidence="3" type="ORF">FDG2_6432</name>
</gene>
<dbReference type="AlphaFoldDB" id="A0A1C3PH00"/>
<feature type="transmembrane region" description="Helical" evidence="2">
    <location>
        <begin position="180"/>
        <end position="204"/>
    </location>
</feature>
<keyword evidence="2" id="KW-0472">Membrane</keyword>
<proteinExistence type="predicted"/>
<dbReference type="Proteomes" id="UP000199013">
    <property type="component" value="Unassembled WGS sequence"/>
</dbReference>
<sequence>MSGPPRSSTVAGAPPAAQPRPSAPHPDSGPGASRLAQSRPAPHGQPDARVRSASGPAGAGGARGPVSGDRTREGQRQRDHVPLALPEAGATGVSEGQRRRDHAPGALGAAVGSSAGWTGSDEAVSAVDDVNATDRFSALPDGKGGFDGGGSRSARSTDSGEDARSGSASARRRTSRARPVVTALSLLMVIVVMVVGFSIGRAVAVPNSASVQSRVGDWARDHNLTFLIEGVDRFR</sequence>
<evidence type="ECO:0000256" key="2">
    <source>
        <dbReference type="SAM" id="Phobius"/>
    </source>
</evidence>
<organism evidence="3 4">
    <name type="scientific">Candidatus Protofrankia californiensis</name>
    <dbReference type="NCBI Taxonomy" id="1839754"/>
    <lineage>
        <taxon>Bacteria</taxon>
        <taxon>Bacillati</taxon>
        <taxon>Actinomycetota</taxon>
        <taxon>Actinomycetes</taxon>
        <taxon>Frankiales</taxon>
        <taxon>Frankiaceae</taxon>
        <taxon>Protofrankia</taxon>
    </lineage>
</organism>
<evidence type="ECO:0000313" key="4">
    <source>
        <dbReference type="Proteomes" id="UP000199013"/>
    </source>
</evidence>
<accession>A0A1C3PH00</accession>
<evidence type="ECO:0000313" key="3">
    <source>
        <dbReference type="EMBL" id="SBW29095.1"/>
    </source>
</evidence>